<dbReference type="EMBL" id="CM035408">
    <property type="protein sequence ID" value="KAH7441491.1"/>
    <property type="molecule type" value="Genomic_DNA"/>
</dbReference>
<dbReference type="InterPro" id="IPR001907">
    <property type="entry name" value="ClpP"/>
</dbReference>
<comment type="subunit">
    <text evidence="2">Component of the chloroplastic Clp protease core complex which consist of at least 16 proteins: CLPP4 (3 copies), CLPP5 (3 copies), CLPR4 (2 copies), ClpP1 (1 copy), CLPP6 (1 copy), CLPR2 (1 copy), CLPT1 (1 copy), CLPT2 (1 copy) and 3 copies of CLPP3 and/or CLPR1 and/or CLPR3. The core complex is organized in two heptameric rings, one containing CLPP3,4,5,6 in a 1:2:3:1 ratio and the other CLPP1 and CLPR1,2,3,4 in a 3:1:1:1:1 ratio.</text>
</comment>
<comment type="caution">
    <text evidence="4">The sequence shown here is derived from an EMBL/GenBank/DDBJ whole genome shotgun (WGS) entry which is preliminary data.</text>
</comment>
<evidence type="ECO:0000313" key="5">
    <source>
        <dbReference type="Proteomes" id="UP000825935"/>
    </source>
</evidence>
<evidence type="ECO:0000256" key="2">
    <source>
        <dbReference type="ARBA" id="ARBA00062827"/>
    </source>
</evidence>
<evidence type="ECO:0000313" key="4">
    <source>
        <dbReference type="EMBL" id="KAH7441491.1"/>
    </source>
</evidence>
<dbReference type="Proteomes" id="UP000825935">
    <property type="component" value="Chromosome 3"/>
</dbReference>
<dbReference type="GO" id="GO:0009536">
    <property type="term" value="C:plastid"/>
    <property type="evidence" value="ECO:0007669"/>
    <property type="project" value="UniProtKB-ARBA"/>
</dbReference>
<dbReference type="InterPro" id="IPR029045">
    <property type="entry name" value="ClpP/crotonase-like_dom_sf"/>
</dbReference>
<dbReference type="InterPro" id="IPR023562">
    <property type="entry name" value="ClpP/TepA"/>
</dbReference>
<dbReference type="GO" id="GO:0004252">
    <property type="term" value="F:serine-type endopeptidase activity"/>
    <property type="evidence" value="ECO:0007669"/>
    <property type="project" value="InterPro"/>
</dbReference>
<accession>A0A8T2UZ33</accession>
<dbReference type="GO" id="GO:0006515">
    <property type="term" value="P:protein quality control for misfolded or incompletely synthesized proteins"/>
    <property type="evidence" value="ECO:0007669"/>
    <property type="project" value="TreeGrafter"/>
</dbReference>
<gene>
    <name evidence="4" type="ORF">KP509_03G040500</name>
</gene>
<dbReference type="FunFam" id="3.90.226.10:FF:000020">
    <property type="entry name" value="ATP-dependent Clp protease proteolytic subunit"/>
    <property type="match status" value="1"/>
</dbReference>
<dbReference type="GO" id="GO:0009368">
    <property type="term" value="C:endopeptidase Clp complex"/>
    <property type="evidence" value="ECO:0007669"/>
    <property type="project" value="TreeGrafter"/>
</dbReference>
<dbReference type="GO" id="GO:0004176">
    <property type="term" value="F:ATP-dependent peptidase activity"/>
    <property type="evidence" value="ECO:0007669"/>
    <property type="project" value="InterPro"/>
</dbReference>
<dbReference type="SUPFAM" id="SSF52096">
    <property type="entry name" value="ClpP/crotonase"/>
    <property type="match status" value="1"/>
</dbReference>
<keyword evidence="5" id="KW-1185">Reference proteome</keyword>
<dbReference type="PANTHER" id="PTHR10381">
    <property type="entry name" value="ATP-DEPENDENT CLP PROTEASE PROTEOLYTIC SUBUNIT"/>
    <property type="match status" value="1"/>
</dbReference>
<comment type="similarity">
    <text evidence="1 3">Belongs to the peptidase S14 family.</text>
</comment>
<dbReference type="Pfam" id="PF00574">
    <property type="entry name" value="CLP_protease"/>
    <property type="match status" value="1"/>
</dbReference>
<dbReference type="PANTHER" id="PTHR10381:SF55">
    <property type="entry name" value="ATP-DEPENDENT CLP PROTEASE PROTEOLYTIC SUBUNIT-RELATED PROTEIN 1, CHLOROPLASTIC"/>
    <property type="match status" value="1"/>
</dbReference>
<name>A0A8T2UZ33_CERRI</name>
<dbReference type="CDD" id="cd07017">
    <property type="entry name" value="S14_ClpP_2"/>
    <property type="match status" value="1"/>
</dbReference>
<dbReference type="AlphaFoldDB" id="A0A8T2UZ33"/>
<evidence type="ECO:0000256" key="1">
    <source>
        <dbReference type="ARBA" id="ARBA00007039"/>
    </source>
</evidence>
<organism evidence="4 5">
    <name type="scientific">Ceratopteris richardii</name>
    <name type="common">Triangle waterfern</name>
    <dbReference type="NCBI Taxonomy" id="49495"/>
    <lineage>
        <taxon>Eukaryota</taxon>
        <taxon>Viridiplantae</taxon>
        <taxon>Streptophyta</taxon>
        <taxon>Embryophyta</taxon>
        <taxon>Tracheophyta</taxon>
        <taxon>Polypodiopsida</taxon>
        <taxon>Polypodiidae</taxon>
        <taxon>Polypodiales</taxon>
        <taxon>Pteridineae</taxon>
        <taxon>Pteridaceae</taxon>
        <taxon>Parkerioideae</taxon>
        <taxon>Ceratopteris</taxon>
    </lineage>
</organism>
<dbReference type="OrthoDB" id="2017408at2759"/>
<dbReference type="Gene3D" id="3.90.226.10">
    <property type="entry name" value="2-enoyl-CoA Hydratase, Chain A, domain 1"/>
    <property type="match status" value="1"/>
</dbReference>
<evidence type="ECO:0000256" key="3">
    <source>
        <dbReference type="RuleBase" id="RU003567"/>
    </source>
</evidence>
<dbReference type="GO" id="GO:0051117">
    <property type="term" value="F:ATPase binding"/>
    <property type="evidence" value="ECO:0007669"/>
    <property type="project" value="TreeGrafter"/>
</dbReference>
<dbReference type="OMA" id="RYSMSVS"/>
<dbReference type="PRINTS" id="PR00127">
    <property type="entry name" value="CLPPROTEASEP"/>
</dbReference>
<protein>
    <recommendedName>
        <fullName evidence="3">ATP-dependent Clp protease proteolytic subunit</fullName>
    </recommendedName>
</protein>
<reference evidence="4" key="1">
    <citation type="submission" date="2021-08" db="EMBL/GenBank/DDBJ databases">
        <title>WGS assembly of Ceratopteris richardii.</title>
        <authorList>
            <person name="Marchant D.B."/>
            <person name="Chen G."/>
            <person name="Jenkins J."/>
            <person name="Shu S."/>
            <person name="Leebens-Mack J."/>
            <person name="Grimwood J."/>
            <person name="Schmutz J."/>
            <person name="Soltis P."/>
            <person name="Soltis D."/>
            <person name="Chen Z.-H."/>
        </authorList>
    </citation>
    <scope>NUCLEOTIDE SEQUENCE</scope>
    <source>
        <strain evidence="4">Whitten #5841</strain>
        <tissue evidence="4">Leaf</tissue>
    </source>
</reference>
<proteinExistence type="inferred from homology"/>
<sequence length="385" mass="42490">MAEMAQATLISGECRLCRSSQRSTLGFEASSFCGDTRPLRLNLYRCKSMRLPALVSRAAASFQHIPKQFRQENLKDGALENFKNVPSSLYGLSPSQMDMFMTEDNPVNRLSARVTEKTISSAHHYTEGTGMWNMTTLENGPSRMRMSVSMYRGGGGGYGRPKTAPPDLPSLLLDARICYLGMPIVPAVTELVVAELLWLDYDNPTKPIYFYINSPGTQNEKRESIGFETEAYAIADTIAYAKSKVYTINCGMAFGQAAMLLSVGEKGFRAVQPNSVTKLYSPKVNQSSGAATEMWIKAKELDANTNYYIELLAKGTGKSQDEIRKDIQRPAYFRAQEAIDYGLADKIIESRGVAMERRNYDEMLAQAKAARARPGPQAAAAAGPR</sequence>